<dbReference type="Gene3D" id="3.40.50.1820">
    <property type="entry name" value="alpha/beta hydrolase"/>
    <property type="match status" value="1"/>
</dbReference>
<keyword evidence="3" id="KW-1185">Reference proteome</keyword>
<evidence type="ECO:0000313" key="3">
    <source>
        <dbReference type="Proteomes" id="UP000566813"/>
    </source>
</evidence>
<evidence type="ECO:0000313" key="2">
    <source>
        <dbReference type="EMBL" id="MBC2666954.1"/>
    </source>
</evidence>
<reference evidence="2 3" key="1">
    <citation type="submission" date="2020-08" db="EMBL/GenBank/DDBJ databases">
        <title>The genome sequence of type strain Novosphingobium flavum NBRC 111647.</title>
        <authorList>
            <person name="Liu Y."/>
        </authorList>
    </citation>
    <scope>NUCLEOTIDE SEQUENCE [LARGE SCALE GENOMIC DNA]</scope>
    <source>
        <strain evidence="2 3">NBRC 111647</strain>
    </source>
</reference>
<dbReference type="InterPro" id="IPR029058">
    <property type="entry name" value="AB_hydrolase_fold"/>
</dbReference>
<proteinExistence type="predicted"/>
<name>A0A7X1FU99_9SPHN</name>
<organism evidence="2 3">
    <name type="scientific">Novosphingobium flavum</name>
    <dbReference type="NCBI Taxonomy" id="1778672"/>
    <lineage>
        <taxon>Bacteria</taxon>
        <taxon>Pseudomonadati</taxon>
        <taxon>Pseudomonadota</taxon>
        <taxon>Alphaproteobacteria</taxon>
        <taxon>Sphingomonadales</taxon>
        <taxon>Sphingomonadaceae</taxon>
        <taxon>Novosphingobium</taxon>
    </lineage>
</organism>
<dbReference type="SUPFAM" id="SSF53474">
    <property type="entry name" value="alpha/beta-Hydrolases"/>
    <property type="match status" value="1"/>
</dbReference>
<dbReference type="PANTHER" id="PTHR46623">
    <property type="entry name" value="CARBOXYMETHYLENEBUTENOLIDASE-RELATED"/>
    <property type="match status" value="1"/>
</dbReference>
<dbReference type="PANTHER" id="PTHR46623:SF10">
    <property type="entry name" value="CARBOXYMETHYLENEBUTENOLIDASE HOMOLOG"/>
    <property type="match status" value="1"/>
</dbReference>
<keyword evidence="2" id="KW-0378">Hydrolase</keyword>
<protein>
    <submittedName>
        <fullName evidence="2">Dienelactone hydrolase family protein</fullName>
    </submittedName>
</protein>
<dbReference type="Proteomes" id="UP000566813">
    <property type="component" value="Unassembled WGS sequence"/>
</dbReference>
<dbReference type="Pfam" id="PF01738">
    <property type="entry name" value="DLH"/>
    <property type="match status" value="1"/>
</dbReference>
<evidence type="ECO:0000259" key="1">
    <source>
        <dbReference type="Pfam" id="PF01738"/>
    </source>
</evidence>
<dbReference type="AlphaFoldDB" id="A0A7X1FU99"/>
<sequence>MCDENTQADIERGEAARGLSRRDFGLVGTAAAVMATYGSEALAAGPALTEGTVMIPTQDGTCDAFFVRPAKGKHPGVILWPDIAGLREAKKVMARRLAAQGYAVLAVNHYYRGGKAPFLKTISEWMTPEGKARLAPLIAGVSPETNMRDAKAFVAWLDKQKSVDSKRGIGAQGYCMTGSWAIRTAVAAPARVLAVGSFHGGGVATDKPDSPSKMIGQTKARYLIAIAKNDDARDPAAKDIFKADAAAAGRPAEVEVYQGDHGWTVPDSPTYNQAEADRAFARLLALYAKL</sequence>
<comment type="caution">
    <text evidence="2">The sequence shown here is derived from an EMBL/GenBank/DDBJ whole genome shotgun (WGS) entry which is preliminary data.</text>
</comment>
<dbReference type="GO" id="GO:0016787">
    <property type="term" value="F:hydrolase activity"/>
    <property type="evidence" value="ECO:0007669"/>
    <property type="project" value="UniProtKB-KW"/>
</dbReference>
<gene>
    <name evidence="2" type="ORF">H7F51_15655</name>
</gene>
<dbReference type="EMBL" id="JACLAW010000013">
    <property type="protein sequence ID" value="MBC2666954.1"/>
    <property type="molecule type" value="Genomic_DNA"/>
</dbReference>
<feature type="domain" description="Dienelactone hydrolase" evidence="1">
    <location>
        <begin position="63"/>
        <end position="287"/>
    </location>
</feature>
<accession>A0A7X1FU99</accession>
<dbReference type="InterPro" id="IPR051049">
    <property type="entry name" value="Dienelactone_hydrolase-like"/>
</dbReference>
<dbReference type="InterPro" id="IPR002925">
    <property type="entry name" value="Dienelactn_hydro"/>
</dbReference>
<dbReference type="RefSeq" id="WP_185665251.1">
    <property type="nucleotide sequence ID" value="NZ_JACLAW010000013.1"/>
</dbReference>